<gene>
    <name evidence="2" type="ORF">VC81_00580</name>
</gene>
<dbReference type="SUPFAM" id="SSF103473">
    <property type="entry name" value="MFS general substrate transporter"/>
    <property type="match status" value="1"/>
</dbReference>
<dbReference type="RefSeq" id="WP_045806210.1">
    <property type="nucleotide sequence ID" value="NZ_JZCR01000003.1"/>
</dbReference>
<evidence type="ECO:0000256" key="1">
    <source>
        <dbReference type="SAM" id="Phobius"/>
    </source>
</evidence>
<keyword evidence="1" id="KW-1133">Transmembrane helix</keyword>
<name>A0A0F3RUK8_9LACO</name>
<dbReference type="AlphaFoldDB" id="A0A0F3RUK8"/>
<reference evidence="2 3" key="1">
    <citation type="submission" date="2015-03" db="EMBL/GenBank/DDBJ databases">
        <authorList>
            <person name="Zheng J."/>
            <person name="Ganezle M."/>
        </authorList>
    </citation>
    <scope>NUCLEOTIDE SEQUENCE [LARGE SCALE GENOMIC DNA]</scope>
    <source>
        <strain evidence="2 3">LP38</strain>
    </source>
</reference>
<comment type="caution">
    <text evidence="2">The sequence shown here is derived from an EMBL/GenBank/DDBJ whole genome shotgun (WGS) entry which is preliminary data.</text>
</comment>
<accession>A0A0F3RUK8</accession>
<sequence>MNKKLRTIVAIITLVMAFTATLNQTLMVTALPVLMVKLHVSLNTVQWLTTGYVLVLGIVTPLSANLYQKFSNGKLQV</sequence>
<dbReference type="Proteomes" id="UP000033491">
    <property type="component" value="Unassembled WGS sequence"/>
</dbReference>
<protein>
    <recommendedName>
        <fullName evidence="4">Major facilitator superfamily (MFS) profile domain-containing protein</fullName>
    </recommendedName>
</protein>
<dbReference type="PATRIC" id="fig|216463.3.peg.1896"/>
<dbReference type="OrthoDB" id="9816041at2"/>
<feature type="transmembrane region" description="Helical" evidence="1">
    <location>
        <begin position="47"/>
        <end position="67"/>
    </location>
</feature>
<evidence type="ECO:0008006" key="4">
    <source>
        <dbReference type="Google" id="ProtNLM"/>
    </source>
</evidence>
<dbReference type="Gene3D" id="1.20.1250.20">
    <property type="entry name" value="MFS general substrate transporter like domains"/>
    <property type="match status" value="1"/>
</dbReference>
<dbReference type="EMBL" id="JZCR01000003">
    <property type="protein sequence ID" value="KJW13718.1"/>
    <property type="molecule type" value="Genomic_DNA"/>
</dbReference>
<evidence type="ECO:0000313" key="3">
    <source>
        <dbReference type="Proteomes" id="UP000033491"/>
    </source>
</evidence>
<organism evidence="2 3">
    <name type="scientific">Levilactobacillus spicheri</name>
    <dbReference type="NCBI Taxonomy" id="216463"/>
    <lineage>
        <taxon>Bacteria</taxon>
        <taxon>Bacillati</taxon>
        <taxon>Bacillota</taxon>
        <taxon>Bacilli</taxon>
        <taxon>Lactobacillales</taxon>
        <taxon>Lactobacillaceae</taxon>
        <taxon>Levilactobacillus</taxon>
    </lineage>
</organism>
<dbReference type="STRING" id="216463.VC81_00580"/>
<keyword evidence="1" id="KW-0812">Transmembrane</keyword>
<keyword evidence="1" id="KW-0472">Membrane</keyword>
<proteinExistence type="predicted"/>
<dbReference type="InterPro" id="IPR036259">
    <property type="entry name" value="MFS_trans_sf"/>
</dbReference>
<evidence type="ECO:0000313" key="2">
    <source>
        <dbReference type="EMBL" id="KJW13718.1"/>
    </source>
</evidence>